<dbReference type="AlphaFoldDB" id="A0A370G9Q3"/>
<dbReference type="Pfam" id="PF00583">
    <property type="entry name" value="Acetyltransf_1"/>
    <property type="match status" value="1"/>
</dbReference>
<dbReference type="OrthoDB" id="7365228at2"/>
<dbReference type="Gene3D" id="3.40.630.30">
    <property type="match status" value="1"/>
</dbReference>
<protein>
    <submittedName>
        <fullName evidence="2">Acetyltransferase (GNAT) family protein</fullName>
    </submittedName>
</protein>
<dbReference type="InterPro" id="IPR000182">
    <property type="entry name" value="GNAT_dom"/>
</dbReference>
<accession>A0A370G9Q3</accession>
<proteinExistence type="predicted"/>
<dbReference type="InterPro" id="IPR016181">
    <property type="entry name" value="Acyl_CoA_acyltransferase"/>
</dbReference>
<keyword evidence="3" id="KW-1185">Reference proteome</keyword>
<dbReference type="Proteomes" id="UP000255326">
    <property type="component" value="Unassembled WGS sequence"/>
</dbReference>
<evidence type="ECO:0000313" key="3">
    <source>
        <dbReference type="Proteomes" id="UP000255326"/>
    </source>
</evidence>
<dbReference type="CDD" id="cd04301">
    <property type="entry name" value="NAT_SF"/>
    <property type="match status" value="1"/>
</dbReference>
<evidence type="ECO:0000313" key="2">
    <source>
        <dbReference type="EMBL" id="RDI39930.1"/>
    </source>
</evidence>
<evidence type="ECO:0000259" key="1">
    <source>
        <dbReference type="PROSITE" id="PS51186"/>
    </source>
</evidence>
<keyword evidence="2" id="KW-0808">Transferase</keyword>
<dbReference type="GO" id="GO:0016747">
    <property type="term" value="F:acyltransferase activity, transferring groups other than amino-acyl groups"/>
    <property type="evidence" value="ECO:0007669"/>
    <property type="project" value="InterPro"/>
</dbReference>
<sequence>MKVWSLHSLKKNEVTNFFVEHWGSPEMVLSTGIYHCDQLDGFAMVDDDGGIAGLITYSIEGSECEIVSLDSLLENKGIGSSLVSAAEEAAKTTGCNKMKLITTNDNIHALRFYQRRGYRLAEIFPNAVEAARKRKPEIPLIAENGIPIRDEILLVKSI</sequence>
<gene>
    <name evidence="2" type="ORF">DFR59_11489</name>
</gene>
<dbReference type="EMBL" id="QQAY01000014">
    <property type="protein sequence ID" value="RDI39930.1"/>
    <property type="molecule type" value="Genomic_DNA"/>
</dbReference>
<organism evidence="2 3">
    <name type="scientific">Falsibacillus pallidus</name>
    <dbReference type="NCBI Taxonomy" id="493781"/>
    <lineage>
        <taxon>Bacteria</taxon>
        <taxon>Bacillati</taxon>
        <taxon>Bacillota</taxon>
        <taxon>Bacilli</taxon>
        <taxon>Bacillales</taxon>
        <taxon>Bacillaceae</taxon>
        <taxon>Falsibacillus</taxon>
    </lineage>
</organism>
<reference evidence="2 3" key="1">
    <citation type="submission" date="2018-07" db="EMBL/GenBank/DDBJ databases">
        <title>Genomic Encyclopedia of Type Strains, Phase IV (KMG-IV): sequencing the most valuable type-strain genomes for metagenomic binning, comparative biology and taxonomic classification.</title>
        <authorList>
            <person name="Goeker M."/>
        </authorList>
    </citation>
    <scope>NUCLEOTIDE SEQUENCE [LARGE SCALE GENOMIC DNA]</scope>
    <source>
        <strain evidence="2 3">DSM 25281</strain>
    </source>
</reference>
<dbReference type="PROSITE" id="PS51186">
    <property type="entry name" value="GNAT"/>
    <property type="match status" value="1"/>
</dbReference>
<name>A0A370G9Q3_9BACI</name>
<comment type="caution">
    <text evidence="2">The sequence shown here is derived from an EMBL/GenBank/DDBJ whole genome shotgun (WGS) entry which is preliminary data.</text>
</comment>
<dbReference type="SUPFAM" id="SSF55729">
    <property type="entry name" value="Acyl-CoA N-acyltransferases (Nat)"/>
    <property type="match status" value="1"/>
</dbReference>
<dbReference type="RefSeq" id="WP_114746693.1">
    <property type="nucleotide sequence ID" value="NZ_QQAY01000014.1"/>
</dbReference>
<feature type="domain" description="N-acetyltransferase" evidence="1">
    <location>
        <begin position="1"/>
        <end position="138"/>
    </location>
</feature>